<dbReference type="HOGENOM" id="CLU_1048408_0_0_14"/>
<dbReference type="PATRIC" id="fig|1116213.3.peg.74"/>
<dbReference type="AlphaFoldDB" id="G8C2P2"/>
<organism evidence="1">
    <name type="scientific">Candidatus Mycoplasma haematominutum 'Birmingham 1'</name>
    <dbReference type="NCBI Taxonomy" id="1116213"/>
    <lineage>
        <taxon>Bacteria</taxon>
        <taxon>Bacillati</taxon>
        <taxon>Mycoplasmatota</taxon>
        <taxon>Mollicutes</taxon>
        <taxon>Mycoplasmataceae</taxon>
        <taxon>Mycoplasma</taxon>
    </lineage>
</organism>
<proteinExistence type="predicted"/>
<protein>
    <submittedName>
        <fullName evidence="1">Uncharacterized protein</fullName>
    </submittedName>
</protein>
<name>G8C2P2_9MOLU</name>
<reference evidence="1" key="2">
    <citation type="submission" date="2011-11" db="EMBL/GenBank/DDBJ databases">
        <authorList>
            <person name="Barker E."/>
        </authorList>
    </citation>
    <scope>NUCLEOTIDE SEQUENCE</scope>
    <source>
        <strain evidence="1">Birmingham 1</strain>
    </source>
</reference>
<dbReference type="EMBL" id="HE613254">
    <property type="protein sequence ID" value="CCE66590.1"/>
    <property type="molecule type" value="Genomic_DNA"/>
</dbReference>
<gene>
    <name evidence="1" type="ORF">MHM_00720</name>
</gene>
<sequence>MISAFFSWKTFSIFSSLGIAALVPLASSSSAPLLSSLGRNLATAPVSVHTPELNTERGEDIFEIAGESQLGELGNSLSIRGGQFSSIETQFKSMTGGTFTLPKQNRRTRSPIANTPNVDNLRFWGLSSGSVNGKIQSGIYTTNLACCDSKFLGQPQQFLVNSQLKDYELKYSNSHSHLLFIQFPEKFENIAEFLSRYANSWIQTTWNSNFSTWPIVWAVKKSHNNGILSLAYKQQNITVDEMPEANSKVFLVEVPLNRLNPLLIS</sequence>
<dbReference type="RefSeq" id="WP_015511455.1">
    <property type="nucleotide sequence ID" value="NC_021007.1"/>
</dbReference>
<accession>G8C2P2</accession>
<dbReference type="KEGG" id="mhb:MHM_00720"/>
<reference evidence="1" key="1">
    <citation type="submission" date="2011-11" db="EMBL/GenBank/DDBJ databases">
        <title>Complete genome sequence of Candidatus Mycoplasma haemominutum.</title>
        <authorList>
            <person name="Barker E.N."/>
            <person name="Darby A.C."/>
            <person name="Helps C.R."/>
            <person name="Peters I.R."/>
            <person name="Hughes M.A."/>
            <person name="Radford A.D."/>
            <person name="Novacco M."/>
            <person name="Boretti F."/>
            <person name="Hofmann-Lehmann R."/>
            <person name="Tasker S."/>
        </authorList>
    </citation>
    <scope>NUCLEOTIDE SEQUENCE</scope>
    <source>
        <strain evidence="1">Birmingham 1</strain>
    </source>
</reference>
<evidence type="ECO:0000313" key="1">
    <source>
        <dbReference type="EMBL" id="CCE66590.1"/>
    </source>
</evidence>